<evidence type="ECO:0000256" key="6">
    <source>
        <dbReference type="ARBA" id="ARBA00022777"/>
    </source>
</evidence>
<feature type="repeat" description="TPR" evidence="8">
    <location>
        <begin position="212"/>
        <end position="245"/>
    </location>
</feature>
<evidence type="ECO:0000313" key="11">
    <source>
        <dbReference type="Proteomes" id="UP000638732"/>
    </source>
</evidence>
<dbReference type="Gene3D" id="3.30.565.10">
    <property type="entry name" value="Histidine kinase-like ATPase, C-terminal domain"/>
    <property type="match status" value="1"/>
</dbReference>
<keyword evidence="11" id="KW-1185">Reference proteome</keyword>
<keyword evidence="3" id="KW-0597">Phosphoprotein</keyword>
<dbReference type="Gene3D" id="3.30.450.20">
    <property type="entry name" value="PAS domain"/>
    <property type="match status" value="1"/>
</dbReference>
<dbReference type="EMBL" id="WWEO01000043">
    <property type="protein sequence ID" value="NCD70838.1"/>
    <property type="molecule type" value="Genomic_DNA"/>
</dbReference>
<keyword evidence="5" id="KW-0547">Nucleotide-binding</keyword>
<dbReference type="AlphaFoldDB" id="A0A966DT38"/>
<keyword evidence="7" id="KW-0067">ATP-binding</keyword>
<dbReference type="InterPro" id="IPR011990">
    <property type="entry name" value="TPR-like_helical_dom_sf"/>
</dbReference>
<dbReference type="RefSeq" id="WP_166586787.1">
    <property type="nucleotide sequence ID" value="NZ_WWEO01000043.1"/>
</dbReference>
<dbReference type="PROSITE" id="PS50109">
    <property type="entry name" value="HIS_KIN"/>
    <property type="match status" value="1"/>
</dbReference>
<protein>
    <recommendedName>
        <fullName evidence="2">histidine kinase</fullName>
        <ecNumber evidence="2">2.7.13.3</ecNumber>
    </recommendedName>
</protein>
<comment type="caution">
    <text evidence="10">The sequence shown here is derived from an EMBL/GenBank/DDBJ whole genome shotgun (WGS) entry which is preliminary data.</text>
</comment>
<sequence length="757" mass="85498">MMNKLKVIIGLMLLTIVVKAQVINQRYADSLSSLLSKPAADTDRINTLLRLANYNSHLRNASAEQLKMAATYIETARRLNAKLKKPAYTNFVLFAQSGLYKGSGNATAGKALLNKVIDSLKAAHDKVLLGKAYFEMSEYYTGDFLQHTMLERIRYLQLAISAFEGTNYLVELARCYRFLADLHQLTNDDAIAFKEVRTALKYYSQANFKEIQGAVALLGRLYYEEGDYKQALHYELTALKIATNSTQDNVRLICQINNNIGFTYLKLNEGEKSIPYFTEALKIAESEKDNGTVYLLAANIASAYLKLNQPQKAQYFFEDINKKYAHPTDLKYEGGDYGITQTYLRIFMALKKYDRAKHYCDKLIQTAKNPNINLYTLSGYYEAIASYFIETGNYDEALGYLKKNKALVTSVKDFPGMARNYTLWFSLDTARNNYRSAVSNIISASHINDSLFNATKSRQIALLQVEYETDKKESQIRFLNQNAVIEKAKLKQADLVKNVTAGGIVLLLVIAGLLYKQNRLRQKSNEIVTQKNELLQSLLTEKEWLLKEIHHRVKNNLHTVICLLESQAAYLEEDALRAIESSQNRIYAMSLIHQKLYQSDDIKTINMDTYLAEFTQYLSDSFGSPGNIRIYLAVEKIKLSVAQAIPLGLIINEAVTNAFKYAFPKKAQGSITIELRETDKHVEMVIADTGIGMSYGTSGLISNSLGLDLMRGLTIELNGDIRFENDGGTKITVTFPLETLIVSNDVQLPQHLNPLEI</sequence>
<dbReference type="Pfam" id="PF07568">
    <property type="entry name" value="HisKA_2"/>
    <property type="match status" value="1"/>
</dbReference>
<dbReference type="InterPro" id="IPR003594">
    <property type="entry name" value="HATPase_dom"/>
</dbReference>
<evidence type="ECO:0000256" key="5">
    <source>
        <dbReference type="ARBA" id="ARBA00022741"/>
    </source>
</evidence>
<feature type="repeat" description="TPR" evidence="8">
    <location>
        <begin position="254"/>
        <end position="287"/>
    </location>
</feature>
<feature type="domain" description="Histidine kinase" evidence="9">
    <location>
        <begin position="548"/>
        <end position="739"/>
    </location>
</feature>
<dbReference type="SMART" id="SM00028">
    <property type="entry name" value="TPR"/>
    <property type="match status" value="4"/>
</dbReference>
<dbReference type="PANTHER" id="PTHR41523">
    <property type="entry name" value="TWO-COMPONENT SYSTEM SENSOR PROTEIN"/>
    <property type="match status" value="1"/>
</dbReference>
<dbReference type="InterPro" id="IPR019734">
    <property type="entry name" value="TPR_rpt"/>
</dbReference>
<evidence type="ECO:0000313" key="10">
    <source>
        <dbReference type="EMBL" id="NCD70838.1"/>
    </source>
</evidence>
<evidence type="ECO:0000259" key="9">
    <source>
        <dbReference type="PROSITE" id="PS50109"/>
    </source>
</evidence>
<dbReference type="SUPFAM" id="SSF55874">
    <property type="entry name" value="ATPase domain of HSP90 chaperone/DNA topoisomerase II/histidine kinase"/>
    <property type="match status" value="1"/>
</dbReference>
<dbReference type="SMART" id="SM00387">
    <property type="entry name" value="HATPase_c"/>
    <property type="match status" value="1"/>
</dbReference>
<evidence type="ECO:0000256" key="8">
    <source>
        <dbReference type="PROSITE-ProRule" id="PRU00339"/>
    </source>
</evidence>
<proteinExistence type="predicted"/>
<dbReference type="Pfam" id="PF02518">
    <property type="entry name" value="HATPase_c"/>
    <property type="match status" value="1"/>
</dbReference>
<evidence type="ECO:0000256" key="2">
    <source>
        <dbReference type="ARBA" id="ARBA00012438"/>
    </source>
</evidence>
<evidence type="ECO:0000256" key="4">
    <source>
        <dbReference type="ARBA" id="ARBA00022679"/>
    </source>
</evidence>
<dbReference type="Gene3D" id="1.25.40.10">
    <property type="entry name" value="Tetratricopeptide repeat domain"/>
    <property type="match status" value="2"/>
</dbReference>
<dbReference type="PROSITE" id="PS50005">
    <property type="entry name" value="TPR"/>
    <property type="match status" value="2"/>
</dbReference>
<dbReference type="InterPro" id="IPR005467">
    <property type="entry name" value="His_kinase_dom"/>
</dbReference>
<reference evidence="10" key="2">
    <citation type="submission" date="2020-10" db="EMBL/GenBank/DDBJ databases">
        <title>Mucilaginibacter sp. nov., isolated from soil.</title>
        <authorList>
            <person name="Jeon C.O."/>
        </authorList>
    </citation>
    <scope>NUCLEOTIDE SEQUENCE</scope>
    <source>
        <strain evidence="10">R11</strain>
    </source>
</reference>
<comment type="catalytic activity">
    <reaction evidence="1">
        <text>ATP + protein L-histidine = ADP + protein N-phospho-L-histidine.</text>
        <dbReference type="EC" id="2.7.13.3"/>
    </reaction>
</comment>
<evidence type="ECO:0000256" key="7">
    <source>
        <dbReference type="ARBA" id="ARBA00022840"/>
    </source>
</evidence>
<dbReference type="GO" id="GO:0004673">
    <property type="term" value="F:protein histidine kinase activity"/>
    <property type="evidence" value="ECO:0007669"/>
    <property type="project" value="UniProtKB-EC"/>
</dbReference>
<dbReference type="InterPro" id="IPR011495">
    <property type="entry name" value="Sig_transdc_His_kin_sub2_dim/P"/>
</dbReference>
<dbReference type="EC" id="2.7.13.3" evidence="2"/>
<dbReference type="Pfam" id="PF13181">
    <property type="entry name" value="TPR_8"/>
    <property type="match status" value="1"/>
</dbReference>
<dbReference type="SUPFAM" id="SSF48452">
    <property type="entry name" value="TPR-like"/>
    <property type="match status" value="2"/>
</dbReference>
<name>A0A966DT38_9SPHI</name>
<reference evidence="10" key="1">
    <citation type="submission" date="2020-01" db="EMBL/GenBank/DDBJ databases">
        <authorList>
            <person name="Seo Y.L."/>
        </authorList>
    </citation>
    <scope>NUCLEOTIDE SEQUENCE</scope>
    <source>
        <strain evidence="10">R11</strain>
    </source>
</reference>
<accession>A0A966DT38</accession>
<dbReference type="GO" id="GO:0005524">
    <property type="term" value="F:ATP binding"/>
    <property type="evidence" value="ECO:0007669"/>
    <property type="project" value="UniProtKB-KW"/>
</dbReference>
<dbReference type="InterPro" id="IPR036890">
    <property type="entry name" value="HATPase_C_sf"/>
</dbReference>
<gene>
    <name evidence="10" type="ORF">GSY63_15850</name>
</gene>
<evidence type="ECO:0000256" key="1">
    <source>
        <dbReference type="ARBA" id="ARBA00000085"/>
    </source>
</evidence>
<keyword evidence="8" id="KW-0802">TPR repeat</keyword>
<keyword evidence="4" id="KW-0808">Transferase</keyword>
<organism evidence="10 11">
    <name type="scientific">Mucilaginibacter agri</name>
    <dbReference type="NCBI Taxonomy" id="2695265"/>
    <lineage>
        <taxon>Bacteria</taxon>
        <taxon>Pseudomonadati</taxon>
        <taxon>Bacteroidota</taxon>
        <taxon>Sphingobacteriia</taxon>
        <taxon>Sphingobacteriales</taxon>
        <taxon>Sphingobacteriaceae</taxon>
        <taxon>Mucilaginibacter</taxon>
    </lineage>
</organism>
<dbReference type="Proteomes" id="UP000638732">
    <property type="component" value="Unassembled WGS sequence"/>
</dbReference>
<keyword evidence="6" id="KW-0418">Kinase</keyword>
<evidence type="ECO:0000256" key="3">
    <source>
        <dbReference type="ARBA" id="ARBA00022553"/>
    </source>
</evidence>
<dbReference type="PANTHER" id="PTHR41523:SF8">
    <property type="entry name" value="ETHYLENE RESPONSE SENSOR PROTEIN"/>
    <property type="match status" value="1"/>
</dbReference>